<dbReference type="EMBL" id="JAAOZC010000004">
    <property type="protein sequence ID" value="NIJ08289.1"/>
    <property type="molecule type" value="Genomic_DNA"/>
</dbReference>
<dbReference type="Proteomes" id="UP000727456">
    <property type="component" value="Unassembled WGS sequence"/>
</dbReference>
<name>A0ABX0TRY7_9SPHN</name>
<keyword evidence="2" id="KW-1185">Reference proteome</keyword>
<protein>
    <recommendedName>
        <fullName evidence="3">HAMP domain-containing histidine kinase</fullName>
    </recommendedName>
</protein>
<proteinExistence type="predicted"/>
<sequence>MRYDDRIETVLGWDADNAAARGRAWTQLIDLIAQGGDAAVMAQAVERAQILRKDISSEQRRASAVRAAQAGVSGALLAFFAEEADIARPLLAAAQLHEGEWGALLPRLDSRARAILAARHDLPAGIAQALAPPAATQIVDLLARIEAFQQERSEAAPALESFAFSIDAEGAFFDADGTALGPRLGAEPQGVDGQAIGAWRAKMAMADARLEIAEGPCAGVWRVAASPIIDKAGLLLGYRGVARLPRADEVAAPTTPSTAVVGSESDDFLRAVHRLRDPLTALGEAELPGGDAITIAREVAEQGQALADAIGRFEDMAIRAHDAPLDLGSMLERLHGALGPLAEARGLVLDFRIPRDLPPADVEPEELERMVTRLVTSVVPLGRKRERIVARLARDREQRRRLTLTITRPGRLVGRGADQLRDPDSQDAAMLALGFALRLVEKLADQVGGTLSIADDRLILSLPARSGQARGGAVIAAPVGL</sequence>
<dbReference type="InterPro" id="IPR036890">
    <property type="entry name" value="HATPase_C_sf"/>
</dbReference>
<evidence type="ECO:0000313" key="2">
    <source>
        <dbReference type="Proteomes" id="UP000727456"/>
    </source>
</evidence>
<evidence type="ECO:0008006" key="3">
    <source>
        <dbReference type="Google" id="ProtNLM"/>
    </source>
</evidence>
<organism evidence="1 2">
    <name type="scientific">Sphingomonas vulcanisoli</name>
    <dbReference type="NCBI Taxonomy" id="1658060"/>
    <lineage>
        <taxon>Bacteria</taxon>
        <taxon>Pseudomonadati</taxon>
        <taxon>Pseudomonadota</taxon>
        <taxon>Alphaproteobacteria</taxon>
        <taxon>Sphingomonadales</taxon>
        <taxon>Sphingomonadaceae</taxon>
        <taxon>Sphingomonas</taxon>
    </lineage>
</organism>
<gene>
    <name evidence="1" type="ORF">FHS31_001906</name>
</gene>
<dbReference type="RefSeq" id="WP_167073135.1">
    <property type="nucleotide sequence ID" value="NZ_JAAOZC010000004.1"/>
</dbReference>
<accession>A0ABX0TRY7</accession>
<reference evidence="1 2" key="1">
    <citation type="submission" date="2020-03" db="EMBL/GenBank/DDBJ databases">
        <title>Genomic Encyclopedia of Type Strains, Phase III (KMG-III): the genomes of soil and plant-associated and newly described type strains.</title>
        <authorList>
            <person name="Whitman W."/>
        </authorList>
    </citation>
    <scope>NUCLEOTIDE SEQUENCE [LARGE SCALE GENOMIC DNA]</scope>
    <source>
        <strain evidence="1 2">CECT 8804</strain>
    </source>
</reference>
<evidence type="ECO:0000313" key="1">
    <source>
        <dbReference type="EMBL" id="NIJ08289.1"/>
    </source>
</evidence>
<comment type="caution">
    <text evidence="1">The sequence shown here is derived from an EMBL/GenBank/DDBJ whole genome shotgun (WGS) entry which is preliminary data.</text>
</comment>
<dbReference type="Gene3D" id="3.30.565.10">
    <property type="entry name" value="Histidine kinase-like ATPase, C-terminal domain"/>
    <property type="match status" value="1"/>
</dbReference>